<evidence type="ECO:0000256" key="1">
    <source>
        <dbReference type="ARBA" id="ARBA00004196"/>
    </source>
</evidence>
<reference evidence="5" key="1">
    <citation type="submission" date="2019-11" db="EMBL/GenBank/DDBJ databases">
        <title>Microbial mats filling the niche in hypersaline microbial mats.</title>
        <authorList>
            <person name="Wong H.L."/>
            <person name="Macleod F.I."/>
            <person name="White R.A. III"/>
            <person name="Burns B.P."/>
        </authorList>
    </citation>
    <scope>NUCLEOTIDE SEQUENCE</scope>
    <source>
        <strain evidence="5">Rbin_158</strain>
    </source>
</reference>
<name>A0A9D5JS43_9BACT</name>
<organism evidence="5 6">
    <name type="scientific">candidate division KSB3 bacterium</name>
    <dbReference type="NCBI Taxonomy" id="2044937"/>
    <lineage>
        <taxon>Bacteria</taxon>
        <taxon>candidate division KSB3</taxon>
    </lineage>
</organism>
<feature type="domain" description="Periplasmic binding protein" evidence="4">
    <location>
        <begin position="35"/>
        <end position="290"/>
    </location>
</feature>
<feature type="signal peptide" evidence="3">
    <location>
        <begin position="1"/>
        <end position="26"/>
    </location>
</feature>
<evidence type="ECO:0000256" key="3">
    <source>
        <dbReference type="SAM" id="SignalP"/>
    </source>
</evidence>
<comment type="subcellular location">
    <subcellularLocation>
        <location evidence="1">Cell envelope</location>
    </subcellularLocation>
</comment>
<accession>A0A9D5JS43</accession>
<dbReference type="PANTHER" id="PTHR30036:SF7">
    <property type="entry name" value="ABC TRANSPORTER PERIPLASMIC-BINDING PROTEIN YPHF"/>
    <property type="match status" value="1"/>
</dbReference>
<gene>
    <name evidence="5" type="ORF">GF339_01595</name>
</gene>
<protein>
    <submittedName>
        <fullName evidence="5">Substrate-binding domain-containing protein</fullName>
    </submittedName>
</protein>
<evidence type="ECO:0000259" key="4">
    <source>
        <dbReference type="Pfam" id="PF13407"/>
    </source>
</evidence>
<dbReference type="InterPro" id="IPR028082">
    <property type="entry name" value="Peripla_BP_I"/>
</dbReference>
<dbReference type="EMBL" id="WJJP01000044">
    <property type="protein sequence ID" value="MBD3323244.1"/>
    <property type="molecule type" value="Genomic_DNA"/>
</dbReference>
<dbReference type="InterPro" id="IPR025997">
    <property type="entry name" value="SBP_2_dom"/>
</dbReference>
<evidence type="ECO:0000313" key="6">
    <source>
        <dbReference type="Proteomes" id="UP000649604"/>
    </source>
</evidence>
<comment type="similarity">
    <text evidence="2">Belongs to the bacterial solute-binding protein 2 family.</text>
</comment>
<dbReference type="GO" id="GO:0030246">
    <property type="term" value="F:carbohydrate binding"/>
    <property type="evidence" value="ECO:0007669"/>
    <property type="project" value="TreeGrafter"/>
</dbReference>
<dbReference type="Gene3D" id="3.40.50.2300">
    <property type="match status" value="2"/>
</dbReference>
<dbReference type="Proteomes" id="UP000649604">
    <property type="component" value="Unassembled WGS sequence"/>
</dbReference>
<dbReference type="PANTHER" id="PTHR30036">
    <property type="entry name" value="D-XYLOSE-BINDING PERIPLASMIC PROTEIN"/>
    <property type="match status" value="1"/>
</dbReference>
<keyword evidence="3" id="KW-0732">Signal</keyword>
<dbReference type="Pfam" id="PF13407">
    <property type="entry name" value="Peripla_BP_4"/>
    <property type="match status" value="1"/>
</dbReference>
<dbReference type="AlphaFoldDB" id="A0A9D5JS43"/>
<evidence type="ECO:0000313" key="5">
    <source>
        <dbReference type="EMBL" id="MBD3323244.1"/>
    </source>
</evidence>
<dbReference type="SUPFAM" id="SSF53822">
    <property type="entry name" value="Periplasmic binding protein-like I"/>
    <property type="match status" value="1"/>
</dbReference>
<evidence type="ECO:0000256" key="2">
    <source>
        <dbReference type="ARBA" id="ARBA00007639"/>
    </source>
</evidence>
<dbReference type="CDD" id="cd20002">
    <property type="entry name" value="PBP1_LsrB_Quorum_Sensing-like"/>
    <property type="match status" value="1"/>
</dbReference>
<dbReference type="GO" id="GO:0030288">
    <property type="term" value="C:outer membrane-bounded periplasmic space"/>
    <property type="evidence" value="ECO:0007669"/>
    <property type="project" value="TreeGrafter"/>
</dbReference>
<proteinExistence type="inferred from homology"/>
<sequence>MKKSIRITLLMVVAVTLVVGSGSLFAADEQYTMMSIPKLRATWFDRMEVGLKKAGEEYGIDVSQQAPAAADEAQQVRLIEDAINQGNDAILVVPNDANSIVPAFSRAQRQNIVTITHESPQQQNADFDIEMIDNVAFGEKAMELFVENMGATAGKYVVFVGSLTVPAHNIWADAAIALAEEKYPGMEQVADRYPVSEDQNAARQAALDIITAHPDIKGFLCFGSQGAPGAAQAVREKGLIGKMTVIGTTSPSQASKYLKDGSFNAAILWDPAEAGYAMVYLAKLVLDGKKSDINADLDIPTLGKPLLVEGNTLVYDRPLIITKDNVDDYSGF</sequence>
<feature type="chain" id="PRO_5038340924" evidence="3">
    <location>
        <begin position="27"/>
        <end position="332"/>
    </location>
</feature>
<comment type="caution">
    <text evidence="5">The sequence shown here is derived from an EMBL/GenBank/DDBJ whole genome shotgun (WGS) entry which is preliminary data.</text>
</comment>
<dbReference type="InterPro" id="IPR050555">
    <property type="entry name" value="Bact_Solute-Bind_Prot2"/>
</dbReference>